<reference evidence="3" key="1">
    <citation type="submission" date="2013-09" db="EMBL/GenBank/DDBJ databases">
        <title>The Genome Sequence of Anopheles maculatus species B.</title>
        <authorList>
            <consortium name="The Broad Institute Genomics Platform"/>
            <person name="Neafsey D.E."/>
            <person name="Besansky N."/>
            <person name="Howell P."/>
            <person name="Walton C."/>
            <person name="Young S.K."/>
            <person name="Zeng Q."/>
            <person name="Gargeya S."/>
            <person name="Fitzgerald M."/>
            <person name="Haas B."/>
            <person name="Abouelleil A."/>
            <person name="Allen A.W."/>
            <person name="Alvarado L."/>
            <person name="Arachchi H.M."/>
            <person name="Berlin A.M."/>
            <person name="Chapman S.B."/>
            <person name="Gainer-Dewar J."/>
            <person name="Goldberg J."/>
            <person name="Griggs A."/>
            <person name="Gujja S."/>
            <person name="Hansen M."/>
            <person name="Howarth C."/>
            <person name="Imamovic A."/>
            <person name="Ireland A."/>
            <person name="Larimer J."/>
            <person name="McCowan C."/>
            <person name="Murphy C."/>
            <person name="Pearson M."/>
            <person name="Poon T.W."/>
            <person name="Priest M."/>
            <person name="Roberts A."/>
            <person name="Saif S."/>
            <person name="Shea T."/>
            <person name="Sisk P."/>
            <person name="Sykes S."/>
            <person name="Wortman J."/>
            <person name="Nusbaum C."/>
            <person name="Birren B."/>
        </authorList>
    </citation>
    <scope>NUCLEOTIDE SEQUENCE [LARGE SCALE GENOMIC DNA]</scope>
    <source>
        <strain evidence="3">maculatus3</strain>
    </source>
</reference>
<keyword evidence="1" id="KW-0472">Membrane</keyword>
<sequence>MSLNQWCPAWRHKRLFVLNYNTDPLSEDILTAILKINAPLKIISNEFSGLTYWTYENRRCALMMVRGYERLKPNDPIYYGSRYIIFHTKLKQNLLMDDLNSSSGIILDKAYHILYNRTAIEIHHKNFFTNQTIQLDPLNIRVPNDLMNLYGRTLRMSLPEGNQEVTTFDAYLGKTIARHRNGSFEVSSAINTTTDYGIMNIGVPFLGSDKVIALGSTFVSVLVPRSKPKPVISVLVDPFDYYSWITLFVLIFVLAAVLSLFGELLSKLNFVEVVLELMMCILGGPTLKYGGWFENQLITNYCLLSIVI</sequence>
<dbReference type="EnsemblMetazoa" id="AMAM010707-RA">
    <property type="protein sequence ID" value="AMAM010707-PA"/>
    <property type="gene ID" value="AMAM010707"/>
</dbReference>
<dbReference type="Proteomes" id="UP000075901">
    <property type="component" value="Unassembled WGS sequence"/>
</dbReference>
<keyword evidence="3" id="KW-1185">Reference proteome</keyword>
<evidence type="ECO:0000256" key="1">
    <source>
        <dbReference type="SAM" id="Phobius"/>
    </source>
</evidence>
<organism evidence="2 3">
    <name type="scientific">Anopheles maculatus</name>
    <dbReference type="NCBI Taxonomy" id="74869"/>
    <lineage>
        <taxon>Eukaryota</taxon>
        <taxon>Metazoa</taxon>
        <taxon>Ecdysozoa</taxon>
        <taxon>Arthropoda</taxon>
        <taxon>Hexapoda</taxon>
        <taxon>Insecta</taxon>
        <taxon>Pterygota</taxon>
        <taxon>Neoptera</taxon>
        <taxon>Endopterygota</taxon>
        <taxon>Diptera</taxon>
        <taxon>Nematocera</taxon>
        <taxon>Culicoidea</taxon>
        <taxon>Culicidae</taxon>
        <taxon>Anophelinae</taxon>
        <taxon>Anopheles</taxon>
        <taxon>Anopheles maculatus group</taxon>
    </lineage>
</organism>
<evidence type="ECO:0000313" key="2">
    <source>
        <dbReference type="EnsemblMetazoa" id="AMAM010707-PA"/>
    </source>
</evidence>
<accession>A0A182SP95</accession>
<keyword evidence="1" id="KW-0812">Transmembrane</keyword>
<dbReference type="AlphaFoldDB" id="A0A182SP95"/>
<keyword evidence="1" id="KW-1133">Transmembrane helix</keyword>
<feature type="transmembrane region" description="Helical" evidence="1">
    <location>
        <begin position="241"/>
        <end position="261"/>
    </location>
</feature>
<evidence type="ECO:0000313" key="3">
    <source>
        <dbReference type="Proteomes" id="UP000075901"/>
    </source>
</evidence>
<dbReference type="VEuPathDB" id="VectorBase:AMAM010707"/>
<proteinExistence type="predicted"/>
<protein>
    <submittedName>
        <fullName evidence="2">Uncharacterized protein</fullName>
    </submittedName>
</protein>
<reference evidence="2" key="2">
    <citation type="submission" date="2020-05" db="UniProtKB">
        <authorList>
            <consortium name="EnsemblMetazoa"/>
        </authorList>
    </citation>
    <scope>IDENTIFICATION</scope>
    <source>
        <strain evidence="2">maculatus3</strain>
    </source>
</reference>
<name>A0A182SP95_9DIPT</name>